<comment type="caution">
    <text evidence="2">The sequence shown here is derived from an EMBL/GenBank/DDBJ whole genome shotgun (WGS) entry which is preliminary data.</text>
</comment>
<gene>
    <name evidence="2" type="ORF">IBJ83_02620</name>
</gene>
<reference evidence="2 3" key="1">
    <citation type="submission" date="2020-09" db="EMBL/GenBank/DDBJ databases">
        <title>Parvimonas S3374 sp. nov.</title>
        <authorList>
            <person name="Buhl M."/>
        </authorList>
    </citation>
    <scope>NUCLEOTIDE SEQUENCE [LARGE SCALE GENOMIC DNA]</scope>
    <source>
        <strain evidence="2 3">S3374</strain>
    </source>
</reference>
<accession>A0ABS1C9V8</accession>
<dbReference type="InterPro" id="IPR030949">
    <property type="entry name" value="ECF_S_folate_fam"/>
</dbReference>
<keyword evidence="1" id="KW-0812">Transmembrane</keyword>
<dbReference type="EMBL" id="JACVDA010000005">
    <property type="protein sequence ID" value="MBK1468210.1"/>
    <property type="molecule type" value="Genomic_DNA"/>
</dbReference>
<protein>
    <submittedName>
        <fullName evidence="2">Folate family ECF transporter S component</fullName>
    </submittedName>
</protein>
<name>A0ABS1C9V8_9FIRM</name>
<dbReference type="NCBIfam" id="TIGR04518">
    <property type="entry name" value="ECF_S_folT_fam"/>
    <property type="match status" value="1"/>
</dbReference>
<feature type="transmembrane region" description="Helical" evidence="1">
    <location>
        <begin position="43"/>
        <end position="61"/>
    </location>
</feature>
<feature type="transmembrane region" description="Helical" evidence="1">
    <location>
        <begin position="12"/>
        <end position="31"/>
    </location>
</feature>
<sequence>MKKNRFTTTQLAIAGLMIAITVILSYQNIYLFPPRSGRITLRFIPMIFSSILLGPTIGTIVGGASDPLIYFLTLGSPGMYFPGYMLTNMVMGFFPGLIIRKDTNRDNKLFLTLRVALISITSFLVTIFLDSFWLSITRGKGFWYYVISRSVPNLIQMGITFVAILVLVIRIKKTYR</sequence>
<dbReference type="Proteomes" id="UP000823123">
    <property type="component" value="Unassembled WGS sequence"/>
</dbReference>
<feature type="transmembrane region" description="Helical" evidence="1">
    <location>
        <begin position="154"/>
        <end position="171"/>
    </location>
</feature>
<keyword evidence="3" id="KW-1185">Reference proteome</keyword>
<keyword evidence="1" id="KW-0472">Membrane</keyword>
<organism evidence="2 3">
    <name type="scientific">Parvimonas parva</name>
    <dbReference type="NCBI Taxonomy" id="2769485"/>
    <lineage>
        <taxon>Bacteria</taxon>
        <taxon>Bacillati</taxon>
        <taxon>Bacillota</taxon>
        <taxon>Tissierellia</taxon>
        <taxon>Tissierellales</taxon>
        <taxon>Peptoniphilaceae</taxon>
        <taxon>Parvimonas</taxon>
    </lineage>
</organism>
<feature type="transmembrane region" description="Helical" evidence="1">
    <location>
        <begin position="111"/>
        <end position="134"/>
    </location>
</feature>
<dbReference type="Pfam" id="PF07155">
    <property type="entry name" value="ECF-ribofla_trS"/>
    <property type="match status" value="1"/>
</dbReference>
<proteinExistence type="predicted"/>
<evidence type="ECO:0000256" key="1">
    <source>
        <dbReference type="SAM" id="Phobius"/>
    </source>
</evidence>
<evidence type="ECO:0000313" key="2">
    <source>
        <dbReference type="EMBL" id="MBK1468210.1"/>
    </source>
</evidence>
<evidence type="ECO:0000313" key="3">
    <source>
        <dbReference type="Proteomes" id="UP000823123"/>
    </source>
</evidence>
<keyword evidence="1" id="KW-1133">Transmembrane helix</keyword>
<dbReference type="RefSeq" id="WP_068474568.1">
    <property type="nucleotide sequence ID" value="NZ_JACVDA010000005.1"/>
</dbReference>
<feature type="transmembrane region" description="Helical" evidence="1">
    <location>
        <begin position="81"/>
        <end position="99"/>
    </location>
</feature>
<dbReference type="InterPro" id="IPR009825">
    <property type="entry name" value="ECF_substrate-spec-like"/>
</dbReference>
<dbReference type="Gene3D" id="1.10.1760.20">
    <property type="match status" value="1"/>
</dbReference>